<comment type="caution">
    <text evidence="2">The sequence shown here is derived from an EMBL/GenBank/DDBJ whole genome shotgun (WGS) entry which is preliminary data.</text>
</comment>
<evidence type="ECO:0000313" key="2">
    <source>
        <dbReference type="EMBL" id="KAJ7101294.1"/>
    </source>
</evidence>
<feature type="compositionally biased region" description="Polar residues" evidence="1">
    <location>
        <begin position="99"/>
        <end position="112"/>
    </location>
</feature>
<feature type="compositionally biased region" description="Basic and acidic residues" evidence="1">
    <location>
        <begin position="56"/>
        <end position="79"/>
    </location>
</feature>
<protein>
    <submittedName>
        <fullName evidence="2">Uncharacterized protein</fullName>
    </submittedName>
</protein>
<dbReference type="Proteomes" id="UP001222325">
    <property type="component" value="Unassembled WGS sequence"/>
</dbReference>
<dbReference type="AlphaFoldDB" id="A0AAD6UJU3"/>
<keyword evidence="3" id="KW-1185">Reference proteome</keyword>
<feature type="compositionally biased region" description="Basic and acidic residues" evidence="1">
    <location>
        <begin position="129"/>
        <end position="138"/>
    </location>
</feature>
<evidence type="ECO:0000313" key="3">
    <source>
        <dbReference type="Proteomes" id="UP001222325"/>
    </source>
</evidence>
<dbReference type="EMBL" id="JARJCN010000004">
    <property type="protein sequence ID" value="KAJ7101294.1"/>
    <property type="molecule type" value="Genomic_DNA"/>
</dbReference>
<evidence type="ECO:0000256" key="1">
    <source>
        <dbReference type="SAM" id="MobiDB-lite"/>
    </source>
</evidence>
<name>A0AAD6UJU3_9AGAR</name>
<accession>A0AAD6UJU3</accession>
<gene>
    <name evidence="2" type="ORF">B0H15DRAFT_796127</name>
</gene>
<reference evidence="2" key="1">
    <citation type="submission" date="2023-03" db="EMBL/GenBank/DDBJ databases">
        <title>Massive genome expansion in bonnet fungi (Mycena s.s.) driven by repeated elements and novel gene families across ecological guilds.</title>
        <authorList>
            <consortium name="Lawrence Berkeley National Laboratory"/>
            <person name="Harder C.B."/>
            <person name="Miyauchi S."/>
            <person name="Viragh M."/>
            <person name="Kuo A."/>
            <person name="Thoen E."/>
            <person name="Andreopoulos B."/>
            <person name="Lu D."/>
            <person name="Skrede I."/>
            <person name="Drula E."/>
            <person name="Henrissat B."/>
            <person name="Morin E."/>
            <person name="Kohler A."/>
            <person name="Barry K."/>
            <person name="LaButti K."/>
            <person name="Morin E."/>
            <person name="Salamov A."/>
            <person name="Lipzen A."/>
            <person name="Mereny Z."/>
            <person name="Hegedus B."/>
            <person name="Baldrian P."/>
            <person name="Stursova M."/>
            <person name="Weitz H."/>
            <person name="Taylor A."/>
            <person name="Grigoriev I.V."/>
            <person name="Nagy L.G."/>
            <person name="Martin F."/>
            <person name="Kauserud H."/>
        </authorList>
    </citation>
    <scope>NUCLEOTIDE SEQUENCE</scope>
    <source>
        <strain evidence="2">CBHHK173m</strain>
    </source>
</reference>
<proteinExistence type="predicted"/>
<feature type="region of interest" description="Disordered" evidence="1">
    <location>
        <begin position="99"/>
        <end position="138"/>
    </location>
</feature>
<organism evidence="2 3">
    <name type="scientific">Mycena belliarum</name>
    <dbReference type="NCBI Taxonomy" id="1033014"/>
    <lineage>
        <taxon>Eukaryota</taxon>
        <taxon>Fungi</taxon>
        <taxon>Dikarya</taxon>
        <taxon>Basidiomycota</taxon>
        <taxon>Agaricomycotina</taxon>
        <taxon>Agaricomycetes</taxon>
        <taxon>Agaricomycetidae</taxon>
        <taxon>Agaricales</taxon>
        <taxon>Marasmiineae</taxon>
        <taxon>Mycenaceae</taxon>
        <taxon>Mycena</taxon>
    </lineage>
</organism>
<sequence>MTAIRRPRPRFSLNSLLALGSAYGPGTHARVAPKIKTDSEPPSAVNGSVTIPAGGKKAENGELKTENGERKAENGERSSFKLQASSFHFLVTINVNANGNANERTRTANQPATADPALRLSMRPSSQRAKFEHSNRVA</sequence>
<feature type="region of interest" description="Disordered" evidence="1">
    <location>
        <begin position="22"/>
        <end position="79"/>
    </location>
</feature>